<dbReference type="InterPro" id="IPR036259">
    <property type="entry name" value="MFS_trans_sf"/>
</dbReference>
<feature type="transmembrane region" description="Helical" evidence="6">
    <location>
        <begin position="6"/>
        <end position="25"/>
    </location>
</feature>
<dbReference type="eggNOG" id="ENOG502QQE4">
    <property type="taxonomic scope" value="Eukaryota"/>
</dbReference>
<keyword evidence="4 6" id="KW-0472">Membrane</keyword>
<keyword evidence="2 6" id="KW-0812">Transmembrane</keyword>
<comment type="subcellular location">
    <subcellularLocation>
        <location evidence="1">Membrane</location>
        <topology evidence="1">Multi-pass membrane protein</topology>
    </subcellularLocation>
</comment>
<dbReference type="GO" id="GO:0016020">
    <property type="term" value="C:membrane"/>
    <property type="evidence" value="ECO:0000318"/>
    <property type="project" value="GO_Central"/>
</dbReference>
<protein>
    <submittedName>
        <fullName evidence="9">Uncharacterized protein</fullName>
    </submittedName>
</protein>
<dbReference type="OMA" id="VLYFRTQ"/>
<feature type="transmembrane region" description="Helical" evidence="6">
    <location>
        <begin position="467"/>
        <end position="489"/>
    </location>
</feature>
<evidence type="ECO:0000259" key="8">
    <source>
        <dbReference type="Pfam" id="PF23262"/>
    </source>
</evidence>
<feature type="transmembrane region" description="Helical" evidence="6">
    <location>
        <begin position="72"/>
        <end position="91"/>
    </location>
</feature>
<dbReference type="KEGG" id="smo:SELMODRAFT_126136"/>
<feature type="transmembrane region" description="Helical" evidence="6">
    <location>
        <begin position="390"/>
        <end position="408"/>
    </location>
</feature>
<evidence type="ECO:0000259" key="7">
    <source>
        <dbReference type="Pfam" id="PF06813"/>
    </source>
</evidence>
<dbReference type="EMBL" id="GL377646">
    <property type="protein sequence ID" value="EFJ11489.1"/>
    <property type="molecule type" value="Genomic_DNA"/>
</dbReference>
<dbReference type="InterPro" id="IPR010658">
    <property type="entry name" value="Nodulin-like"/>
</dbReference>
<dbReference type="Gene3D" id="1.20.1250.20">
    <property type="entry name" value="MFS general substrate transporter like domains"/>
    <property type="match status" value="1"/>
</dbReference>
<evidence type="ECO:0000256" key="2">
    <source>
        <dbReference type="ARBA" id="ARBA00022692"/>
    </source>
</evidence>
<dbReference type="PANTHER" id="PTHR21576:SF22">
    <property type="entry name" value="F25A4.25 PROTEIN"/>
    <property type="match status" value="1"/>
</dbReference>
<dbReference type="OrthoDB" id="410267at2759"/>
<dbReference type="PANTHER" id="PTHR21576">
    <property type="entry name" value="UNCHARACTERIZED NODULIN-LIKE PROTEIN"/>
    <property type="match status" value="1"/>
</dbReference>
<feature type="domain" description="Nodulin-like" evidence="7">
    <location>
        <begin position="5"/>
        <end position="246"/>
    </location>
</feature>
<feature type="transmembrane region" description="Helical" evidence="6">
    <location>
        <begin position="200"/>
        <end position="219"/>
    </location>
</feature>
<feature type="transmembrane region" description="Helical" evidence="6">
    <location>
        <begin position="46"/>
        <end position="66"/>
    </location>
</feature>
<organism evidence="10">
    <name type="scientific">Selaginella moellendorffii</name>
    <name type="common">Spikemoss</name>
    <dbReference type="NCBI Taxonomy" id="88036"/>
    <lineage>
        <taxon>Eukaryota</taxon>
        <taxon>Viridiplantae</taxon>
        <taxon>Streptophyta</taxon>
        <taxon>Embryophyta</taxon>
        <taxon>Tracheophyta</taxon>
        <taxon>Lycopodiopsida</taxon>
        <taxon>Selaginellales</taxon>
        <taxon>Selaginellaceae</taxon>
        <taxon>Selaginella</taxon>
    </lineage>
</organism>
<sequence>MLGKRWVMLVAGLWIQFTAGSPYVFGLYSESLKRALGYTQTQLDTIAFFKGIGANVGIHAGLLYLLVPPWAILAIGSLLNLVGYLSIWLAAAGKLGRVDFWQVCVFMLLAANAQTFLNTAVVVTSVANFPSSRGTVVGLMKGGLGLSGAVLTLIFRTLRTRDQVSYTLFAALVPSLASLLLMFLIRPLPVAIDRFETTNLHKISGIIVAIAFLLVPISIASPNQALAMDFSALLILLLLASPLLVALRAELTAEEDHSTQEQARLLEPEDPPRSSRKPDLQLGQEFTLAQALSSLEFWLLFVAAFCGMGTGLTTIDNVNQLGLSLGHSKRDISIVVSLMSVWNFLGRFLAGLISDKFLHSQGFPRPAFIAIALGAQSLGHLVVAMALPGALYVGTLAILLGYGAHWSLMPATVSEIFGLGRFGALFNTLTVASPLGSYVFSVQVAGSFYDREAREQGSSSCYGSHCFMATFLILAGVCVFGCLTTLVMVATTREFYKTQAFENSRERI</sequence>
<dbReference type="InterPro" id="IPR056555">
    <property type="entry name" value="NFD4_C"/>
</dbReference>
<feature type="transmembrane region" description="Helical" evidence="6">
    <location>
        <begin position="226"/>
        <end position="247"/>
    </location>
</feature>
<reference evidence="9 10" key="1">
    <citation type="journal article" date="2011" name="Science">
        <title>The Selaginella genome identifies genetic changes associated with the evolution of vascular plants.</title>
        <authorList>
            <person name="Banks J.A."/>
            <person name="Nishiyama T."/>
            <person name="Hasebe M."/>
            <person name="Bowman J.L."/>
            <person name="Gribskov M."/>
            <person name="dePamphilis C."/>
            <person name="Albert V.A."/>
            <person name="Aono N."/>
            <person name="Aoyama T."/>
            <person name="Ambrose B.A."/>
            <person name="Ashton N.W."/>
            <person name="Axtell M.J."/>
            <person name="Barker E."/>
            <person name="Barker M.S."/>
            <person name="Bennetzen J.L."/>
            <person name="Bonawitz N.D."/>
            <person name="Chapple C."/>
            <person name="Cheng C."/>
            <person name="Correa L.G."/>
            <person name="Dacre M."/>
            <person name="DeBarry J."/>
            <person name="Dreyer I."/>
            <person name="Elias M."/>
            <person name="Engstrom E.M."/>
            <person name="Estelle M."/>
            <person name="Feng L."/>
            <person name="Finet C."/>
            <person name="Floyd S.K."/>
            <person name="Frommer W.B."/>
            <person name="Fujita T."/>
            <person name="Gramzow L."/>
            <person name="Gutensohn M."/>
            <person name="Harholt J."/>
            <person name="Hattori M."/>
            <person name="Heyl A."/>
            <person name="Hirai T."/>
            <person name="Hiwatashi Y."/>
            <person name="Ishikawa M."/>
            <person name="Iwata M."/>
            <person name="Karol K.G."/>
            <person name="Koehler B."/>
            <person name="Kolukisaoglu U."/>
            <person name="Kubo M."/>
            <person name="Kurata T."/>
            <person name="Lalonde S."/>
            <person name="Li K."/>
            <person name="Li Y."/>
            <person name="Litt A."/>
            <person name="Lyons E."/>
            <person name="Manning G."/>
            <person name="Maruyama T."/>
            <person name="Michael T.P."/>
            <person name="Mikami K."/>
            <person name="Miyazaki S."/>
            <person name="Morinaga S."/>
            <person name="Murata T."/>
            <person name="Mueller-Roeber B."/>
            <person name="Nelson D.R."/>
            <person name="Obara M."/>
            <person name="Oguri Y."/>
            <person name="Olmstead R.G."/>
            <person name="Onodera N."/>
            <person name="Petersen B.L."/>
            <person name="Pils B."/>
            <person name="Prigge M."/>
            <person name="Rensing S.A."/>
            <person name="Riano-Pachon D.M."/>
            <person name="Roberts A.W."/>
            <person name="Sato Y."/>
            <person name="Scheller H.V."/>
            <person name="Schulz B."/>
            <person name="Schulz C."/>
            <person name="Shakirov E.V."/>
            <person name="Shibagaki N."/>
            <person name="Shinohara N."/>
            <person name="Shippen D.E."/>
            <person name="Soerensen I."/>
            <person name="Sotooka R."/>
            <person name="Sugimoto N."/>
            <person name="Sugita M."/>
            <person name="Sumikawa N."/>
            <person name="Tanurdzic M."/>
            <person name="Theissen G."/>
            <person name="Ulvskov P."/>
            <person name="Wakazuki S."/>
            <person name="Weng J.K."/>
            <person name="Willats W.W."/>
            <person name="Wipf D."/>
            <person name="Wolf P.G."/>
            <person name="Yang L."/>
            <person name="Zimmer A.D."/>
            <person name="Zhu Q."/>
            <person name="Mitros T."/>
            <person name="Hellsten U."/>
            <person name="Loque D."/>
            <person name="Otillar R."/>
            <person name="Salamov A."/>
            <person name="Schmutz J."/>
            <person name="Shapiro H."/>
            <person name="Lindquist E."/>
            <person name="Lucas S."/>
            <person name="Rokhsar D."/>
            <person name="Grigoriev I.V."/>
        </authorList>
    </citation>
    <scope>NUCLEOTIDE SEQUENCE [LARGE SCALE GENOMIC DNA]</scope>
</reference>
<feature type="region of interest" description="Disordered" evidence="5">
    <location>
        <begin position="258"/>
        <end position="278"/>
    </location>
</feature>
<feature type="transmembrane region" description="Helical" evidence="6">
    <location>
        <begin position="103"/>
        <end position="123"/>
    </location>
</feature>
<dbReference type="AlphaFoldDB" id="D8SVS5"/>
<evidence type="ECO:0000256" key="3">
    <source>
        <dbReference type="ARBA" id="ARBA00022989"/>
    </source>
</evidence>
<dbReference type="Proteomes" id="UP000001514">
    <property type="component" value="Unassembled WGS sequence"/>
</dbReference>
<name>D8SVS5_SELML</name>
<evidence type="ECO:0000256" key="6">
    <source>
        <dbReference type="SAM" id="Phobius"/>
    </source>
</evidence>
<dbReference type="InParanoid" id="D8SVS5"/>
<dbReference type="HOGENOM" id="CLU_021715_1_0_1"/>
<dbReference type="FunCoup" id="D8SVS5">
    <property type="interactions" value="422"/>
</dbReference>
<feature type="transmembrane region" description="Helical" evidence="6">
    <location>
        <begin position="167"/>
        <end position="188"/>
    </location>
</feature>
<dbReference type="CDD" id="cd17354">
    <property type="entry name" value="MFS_Mch1p_like"/>
    <property type="match status" value="1"/>
</dbReference>
<evidence type="ECO:0000313" key="9">
    <source>
        <dbReference type="EMBL" id="EFJ11489.1"/>
    </source>
</evidence>
<evidence type="ECO:0000256" key="5">
    <source>
        <dbReference type="SAM" id="MobiDB-lite"/>
    </source>
</evidence>
<dbReference type="Pfam" id="PF06813">
    <property type="entry name" value="Nodulin-like"/>
    <property type="match status" value="1"/>
</dbReference>
<evidence type="ECO:0000256" key="1">
    <source>
        <dbReference type="ARBA" id="ARBA00004141"/>
    </source>
</evidence>
<keyword evidence="10" id="KW-1185">Reference proteome</keyword>
<dbReference type="SUPFAM" id="SSF103473">
    <property type="entry name" value="MFS general substrate transporter"/>
    <property type="match status" value="1"/>
</dbReference>
<feature type="domain" description="NFD4 C-terminal" evidence="8">
    <location>
        <begin position="289"/>
        <end position="496"/>
    </location>
</feature>
<dbReference type="Gramene" id="EFJ11489">
    <property type="protein sequence ID" value="EFJ11489"/>
    <property type="gene ID" value="SELMODRAFT_126136"/>
</dbReference>
<keyword evidence="3 6" id="KW-1133">Transmembrane helix</keyword>
<gene>
    <name evidence="9" type="ORF">SELMODRAFT_126136</name>
</gene>
<feature type="transmembrane region" description="Helical" evidence="6">
    <location>
        <begin position="335"/>
        <end position="354"/>
    </location>
</feature>
<dbReference type="Pfam" id="PF23262">
    <property type="entry name" value="NFD4_C"/>
    <property type="match status" value="1"/>
</dbReference>
<feature type="transmembrane region" description="Helical" evidence="6">
    <location>
        <begin position="135"/>
        <end position="155"/>
    </location>
</feature>
<dbReference type="STRING" id="88036.D8SVS5"/>
<evidence type="ECO:0000313" key="10">
    <source>
        <dbReference type="Proteomes" id="UP000001514"/>
    </source>
</evidence>
<proteinExistence type="predicted"/>
<evidence type="ECO:0000256" key="4">
    <source>
        <dbReference type="ARBA" id="ARBA00023136"/>
    </source>
</evidence>
<accession>D8SVS5</accession>